<keyword evidence="4" id="KW-1185">Reference proteome</keyword>
<gene>
    <name evidence="3" type="ORF">HMPREF0291_10750</name>
</gene>
<protein>
    <recommendedName>
        <fullName evidence="2">DUF1707 domain-containing protein</fullName>
    </recommendedName>
</protein>
<dbReference type="Proteomes" id="UP000004208">
    <property type="component" value="Unassembled WGS sequence"/>
</dbReference>
<keyword evidence="1" id="KW-0812">Transmembrane</keyword>
<feature type="transmembrane region" description="Helical" evidence="1">
    <location>
        <begin position="111"/>
        <end position="129"/>
    </location>
</feature>
<dbReference type="STRING" id="585529.HMPREF0291_10750"/>
<name>D7W9L2_9CORY</name>
<dbReference type="Pfam" id="PF08044">
    <property type="entry name" value="DUF1707"/>
    <property type="match status" value="1"/>
</dbReference>
<evidence type="ECO:0000313" key="3">
    <source>
        <dbReference type="EMBL" id="EFK55492.1"/>
    </source>
</evidence>
<evidence type="ECO:0000256" key="1">
    <source>
        <dbReference type="SAM" id="Phobius"/>
    </source>
</evidence>
<accession>D7W9L2</accession>
<comment type="caution">
    <text evidence="3">The sequence shown here is derived from an EMBL/GenBank/DDBJ whole genome shotgun (WGS) entry which is preliminary data.</text>
</comment>
<keyword evidence="1" id="KW-1133">Transmembrane helix</keyword>
<organism evidence="3 4">
    <name type="scientific">Corynebacterium genitalium ATCC 33030</name>
    <dbReference type="NCBI Taxonomy" id="585529"/>
    <lineage>
        <taxon>Bacteria</taxon>
        <taxon>Bacillati</taxon>
        <taxon>Actinomycetota</taxon>
        <taxon>Actinomycetes</taxon>
        <taxon>Mycobacteriales</taxon>
        <taxon>Corynebacteriaceae</taxon>
        <taxon>Corynebacterium</taxon>
    </lineage>
</organism>
<dbReference type="HOGENOM" id="CLU_102484_0_0_11"/>
<feature type="transmembrane region" description="Helical" evidence="1">
    <location>
        <begin position="135"/>
        <end position="154"/>
    </location>
</feature>
<keyword evidence="1" id="KW-0472">Membrane</keyword>
<evidence type="ECO:0000313" key="4">
    <source>
        <dbReference type="Proteomes" id="UP000004208"/>
    </source>
</evidence>
<feature type="domain" description="DUF1707" evidence="2">
    <location>
        <begin position="17"/>
        <end position="69"/>
    </location>
</feature>
<evidence type="ECO:0000259" key="2">
    <source>
        <dbReference type="Pfam" id="PF08044"/>
    </source>
</evidence>
<sequence length="216" mass="24612">MDGVSNQPYPKPPARDLRLSDAERADALAQLTYAYGEGRLDPEEYDKRCDAATQAATHRDLEPLFRDLPTQQQSQEIEAYQQYQPAHGQELDVYTRHEIATARKSGQNIRLGMFGLGTLLSLSGGIVLAETVAPLWAMMPVFIVPTLFILLYIMKVGPDSWYTPSPAQLERKRLRDMRTARRLEEERRKALRAAQRDQLTGDVMGYAQDTINRFKR</sequence>
<dbReference type="OrthoDB" id="4416950at2"/>
<dbReference type="AlphaFoldDB" id="D7W9L2"/>
<proteinExistence type="predicted"/>
<dbReference type="InterPro" id="IPR012551">
    <property type="entry name" value="DUF1707_SHOCT-like"/>
</dbReference>
<dbReference type="EMBL" id="ACLJ02000001">
    <property type="protein sequence ID" value="EFK55492.1"/>
    <property type="molecule type" value="Genomic_DNA"/>
</dbReference>
<dbReference type="eggNOG" id="ENOG50339YM">
    <property type="taxonomic scope" value="Bacteria"/>
</dbReference>
<reference evidence="3" key="1">
    <citation type="submission" date="2010-06" db="EMBL/GenBank/DDBJ databases">
        <authorList>
            <person name="Muzny D."/>
            <person name="Qin X."/>
            <person name="Buhay C."/>
            <person name="Dugan-Rocha S."/>
            <person name="Ding Y."/>
            <person name="Chen G."/>
            <person name="Hawes A."/>
            <person name="Holder M."/>
            <person name="Jhangiani S."/>
            <person name="Johnson A."/>
            <person name="Khan Z."/>
            <person name="Li Z."/>
            <person name="Liu W."/>
            <person name="Liu X."/>
            <person name="Perez L."/>
            <person name="Shen H."/>
            <person name="Wang Q."/>
            <person name="Watt J."/>
            <person name="Xi L."/>
            <person name="Xin Y."/>
            <person name="Zhou J."/>
            <person name="Deng J."/>
            <person name="Jiang H."/>
            <person name="Liu Y."/>
            <person name="Qu J."/>
            <person name="Song X.-Z."/>
            <person name="Zhang L."/>
            <person name="Villasana D."/>
            <person name="Johnson A."/>
            <person name="Liu J."/>
            <person name="Liyanage D."/>
            <person name="Lorensuhewa L."/>
            <person name="Robinson T."/>
            <person name="Song A."/>
            <person name="Song B.-B."/>
            <person name="Dinh H."/>
            <person name="Thornton R."/>
            <person name="Coyle M."/>
            <person name="Francisco L."/>
            <person name="Jackson L."/>
            <person name="Javaid M."/>
            <person name="Korchina V."/>
            <person name="Kovar C."/>
            <person name="Mata R."/>
            <person name="Mathew T."/>
            <person name="Ngo R."/>
            <person name="Nguyen L."/>
            <person name="Nguyen N."/>
            <person name="Okwuonu G."/>
            <person name="Ongeri F."/>
            <person name="Pham C."/>
            <person name="Simmons D."/>
            <person name="Wilczek-Boney K."/>
            <person name="Hale W."/>
            <person name="Jakkamsetti A."/>
            <person name="Pham P."/>
            <person name="Ruth R."/>
            <person name="San Lucas F."/>
            <person name="Warren J."/>
            <person name="Zhang J."/>
            <person name="Zhao Z."/>
            <person name="Zhou C."/>
            <person name="Zhu D."/>
            <person name="Lee S."/>
            <person name="Bess C."/>
            <person name="Blankenburg K."/>
            <person name="Forbes L."/>
            <person name="Fu Q."/>
            <person name="Gubbala S."/>
            <person name="Hirani K."/>
            <person name="Jayaseelan J.C."/>
            <person name="Lara F."/>
            <person name="Munidasa M."/>
            <person name="Palculict T."/>
            <person name="Patil S."/>
            <person name="Pu L.-L."/>
            <person name="Saada N."/>
            <person name="Tang L."/>
            <person name="Weissenberger G."/>
            <person name="Zhu Y."/>
            <person name="Hemphill L."/>
            <person name="Shang Y."/>
            <person name="Youmans B."/>
            <person name="Ayvaz T."/>
            <person name="Ross M."/>
            <person name="Santibanez J."/>
            <person name="Aqrawi P."/>
            <person name="Gross S."/>
            <person name="Joshi V."/>
            <person name="Fowler G."/>
            <person name="Nazareth L."/>
            <person name="Reid J."/>
            <person name="Worley K."/>
            <person name="Petrosino J."/>
            <person name="Highlander S."/>
            <person name="Gibbs R."/>
        </authorList>
    </citation>
    <scope>NUCLEOTIDE SEQUENCE [LARGE SCALE GENOMIC DNA]</scope>
    <source>
        <strain evidence="3">ATCC 33030</strain>
    </source>
</reference>